<comment type="caution">
    <text evidence="3">The sequence shown here is derived from an EMBL/GenBank/DDBJ whole genome shotgun (WGS) entry which is preliminary data.</text>
</comment>
<dbReference type="EMBL" id="BMEY01000003">
    <property type="protein sequence ID" value="GGA67075.1"/>
    <property type="molecule type" value="Genomic_DNA"/>
</dbReference>
<dbReference type="GO" id="GO:0046983">
    <property type="term" value="F:protein dimerization activity"/>
    <property type="evidence" value="ECO:0007669"/>
    <property type="project" value="InterPro"/>
</dbReference>
<evidence type="ECO:0000313" key="3">
    <source>
        <dbReference type="EMBL" id="GGA67075.1"/>
    </source>
</evidence>
<feature type="domain" description="HTH merR-type" evidence="1">
    <location>
        <begin position="11"/>
        <end position="37"/>
    </location>
</feature>
<evidence type="ECO:0000259" key="2">
    <source>
        <dbReference type="PROSITE" id="PS51500"/>
    </source>
</evidence>
<reference evidence="3" key="2">
    <citation type="submission" date="2020-09" db="EMBL/GenBank/DDBJ databases">
        <authorList>
            <person name="Sun Q."/>
            <person name="Zhou Y."/>
        </authorList>
    </citation>
    <scope>NUCLEOTIDE SEQUENCE</scope>
    <source>
        <strain evidence="3">CGMCC 1.12408</strain>
    </source>
</reference>
<proteinExistence type="predicted"/>
<dbReference type="Pfam" id="PF08671">
    <property type="entry name" value="SinI"/>
    <property type="match status" value="1"/>
</dbReference>
<dbReference type="InterPro" id="IPR000551">
    <property type="entry name" value="MerR-type_HTH_dom"/>
</dbReference>
<dbReference type="GO" id="GO:0006355">
    <property type="term" value="P:regulation of DNA-templated transcription"/>
    <property type="evidence" value="ECO:0007669"/>
    <property type="project" value="InterPro"/>
</dbReference>
<dbReference type="InterPro" id="IPR010981">
    <property type="entry name" value="SinR/SinI_dimer_dom"/>
</dbReference>
<dbReference type="SUPFAM" id="SSF47406">
    <property type="entry name" value="SinR repressor dimerisation domain-like"/>
    <property type="match status" value="1"/>
</dbReference>
<sequence length="40" mass="4686">MSKVIDVVKLDLEWIQLIREAKELGMSIEDVRTFLTEAKH</sequence>
<accession>A0A916W5E6</accession>
<dbReference type="GO" id="GO:0003677">
    <property type="term" value="F:DNA binding"/>
    <property type="evidence" value="ECO:0007669"/>
    <property type="project" value="InterPro"/>
</dbReference>
<evidence type="ECO:0008006" key="5">
    <source>
        <dbReference type="Google" id="ProtNLM"/>
    </source>
</evidence>
<dbReference type="AlphaFoldDB" id="A0A916W5E6"/>
<dbReference type="RefSeq" id="WP_188383456.1">
    <property type="nucleotide sequence ID" value="NZ_BMEY01000003.1"/>
</dbReference>
<protein>
    <recommendedName>
        <fullName evidence="5">DNA-binding anti-repressor SinI</fullName>
    </recommendedName>
</protein>
<dbReference type="PROSITE" id="PS50937">
    <property type="entry name" value="HTH_MERR_2"/>
    <property type="match status" value="1"/>
</dbReference>
<feature type="domain" description="Sin" evidence="2">
    <location>
        <begin position="1"/>
        <end position="39"/>
    </location>
</feature>
<name>A0A916W5E6_9BACI</name>
<dbReference type="PROSITE" id="PS51500">
    <property type="entry name" value="SIN"/>
    <property type="match status" value="1"/>
</dbReference>
<reference evidence="3" key="1">
    <citation type="journal article" date="2014" name="Int. J. Syst. Evol. Microbiol.">
        <title>Complete genome sequence of Corynebacterium casei LMG S-19264T (=DSM 44701T), isolated from a smear-ripened cheese.</title>
        <authorList>
            <consortium name="US DOE Joint Genome Institute (JGI-PGF)"/>
            <person name="Walter F."/>
            <person name="Albersmeier A."/>
            <person name="Kalinowski J."/>
            <person name="Ruckert C."/>
        </authorList>
    </citation>
    <scope>NUCLEOTIDE SEQUENCE</scope>
    <source>
        <strain evidence="3">CGMCC 1.12408</strain>
    </source>
</reference>
<evidence type="ECO:0000259" key="1">
    <source>
        <dbReference type="PROSITE" id="PS50937"/>
    </source>
</evidence>
<evidence type="ECO:0000313" key="4">
    <source>
        <dbReference type="Proteomes" id="UP000613512"/>
    </source>
</evidence>
<dbReference type="InterPro" id="IPR036281">
    <property type="entry name" value="SinR/SinI_dimer_dom_sf"/>
</dbReference>
<keyword evidence="4" id="KW-1185">Reference proteome</keyword>
<dbReference type="Proteomes" id="UP000613512">
    <property type="component" value="Unassembled WGS sequence"/>
</dbReference>
<organism evidence="3 4">
    <name type="scientific">Ornithinibacillus halotolerans</name>
    <dbReference type="NCBI Taxonomy" id="1274357"/>
    <lineage>
        <taxon>Bacteria</taxon>
        <taxon>Bacillati</taxon>
        <taxon>Bacillota</taxon>
        <taxon>Bacilli</taxon>
        <taxon>Bacillales</taxon>
        <taxon>Bacillaceae</taxon>
        <taxon>Ornithinibacillus</taxon>
    </lineage>
</organism>
<gene>
    <name evidence="3" type="ORF">GCM10008025_08620</name>
</gene>